<protein>
    <submittedName>
        <fullName evidence="2">Uncharacterized protein</fullName>
    </submittedName>
</protein>
<keyword evidence="1" id="KW-1133">Transmembrane helix</keyword>
<name>A0AAE1BCJ4_9GAST</name>
<keyword evidence="1" id="KW-0812">Transmembrane</keyword>
<dbReference type="AlphaFoldDB" id="A0AAE1BCJ4"/>
<reference evidence="2" key="1">
    <citation type="journal article" date="2023" name="G3 (Bethesda)">
        <title>A reference genome for the long-term kleptoplast-retaining sea slug Elysia crispata morphotype clarki.</title>
        <authorList>
            <person name="Eastman K.E."/>
            <person name="Pendleton A.L."/>
            <person name="Shaikh M.A."/>
            <person name="Suttiyut T."/>
            <person name="Ogas R."/>
            <person name="Tomko P."/>
            <person name="Gavelis G."/>
            <person name="Widhalm J.R."/>
            <person name="Wisecaver J.H."/>
        </authorList>
    </citation>
    <scope>NUCLEOTIDE SEQUENCE</scope>
    <source>
        <strain evidence="2">ECLA1</strain>
    </source>
</reference>
<evidence type="ECO:0000313" key="3">
    <source>
        <dbReference type="Proteomes" id="UP001283361"/>
    </source>
</evidence>
<accession>A0AAE1BCJ4</accession>
<evidence type="ECO:0000313" key="2">
    <source>
        <dbReference type="EMBL" id="KAK3803494.1"/>
    </source>
</evidence>
<comment type="caution">
    <text evidence="2">The sequence shown here is derived from an EMBL/GenBank/DDBJ whole genome shotgun (WGS) entry which is preliminary data.</text>
</comment>
<keyword evidence="3" id="KW-1185">Reference proteome</keyword>
<keyword evidence="1" id="KW-0472">Membrane</keyword>
<evidence type="ECO:0000256" key="1">
    <source>
        <dbReference type="SAM" id="Phobius"/>
    </source>
</evidence>
<sequence>MSATIIVLDCHIAGSFSLPIILFLAVLLLLNPCFVVVSLTRCMRVSVGVWCEGRPTPAAPASGYCNSNWVDVTSNWNHCDLVLESCSKFWGPELQAATSFSAGVEPLELSIQNGR</sequence>
<gene>
    <name evidence="2" type="ORF">RRG08_037807</name>
</gene>
<dbReference type="EMBL" id="JAWDGP010000122">
    <property type="protein sequence ID" value="KAK3803494.1"/>
    <property type="molecule type" value="Genomic_DNA"/>
</dbReference>
<organism evidence="2 3">
    <name type="scientific">Elysia crispata</name>
    <name type="common">lettuce slug</name>
    <dbReference type="NCBI Taxonomy" id="231223"/>
    <lineage>
        <taxon>Eukaryota</taxon>
        <taxon>Metazoa</taxon>
        <taxon>Spiralia</taxon>
        <taxon>Lophotrochozoa</taxon>
        <taxon>Mollusca</taxon>
        <taxon>Gastropoda</taxon>
        <taxon>Heterobranchia</taxon>
        <taxon>Euthyneura</taxon>
        <taxon>Panpulmonata</taxon>
        <taxon>Sacoglossa</taxon>
        <taxon>Placobranchoidea</taxon>
        <taxon>Plakobranchidae</taxon>
        <taxon>Elysia</taxon>
    </lineage>
</organism>
<proteinExistence type="predicted"/>
<dbReference type="Proteomes" id="UP001283361">
    <property type="component" value="Unassembled WGS sequence"/>
</dbReference>
<feature type="transmembrane region" description="Helical" evidence="1">
    <location>
        <begin position="12"/>
        <end position="37"/>
    </location>
</feature>